<evidence type="ECO:0000259" key="2">
    <source>
        <dbReference type="PROSITE" id="PS50943"/>
    </source>
</evidence>
<dbReference type="SUPFAM" id="SSF47413">
    <property type="entry name" value="lambda repressor-like DNA-binding domains"/>
    <property type="match status" value="1"/>
</dbReference>
<gene>
    <name evidence="3" type="ORF">EPA93_31645</name>
</gene>
<reference evidence="3 4" key="1">
    <citation type="submission" date="2019-01" db="EMBL/GenBank/DDBJ databases">
        <title>Ktedonosporobacter rubrisoli SCAWS-G2.</title>
        <authorList>
            <person name="Huang Y."/>
            <person name="Yan B."/>
        </authorList>
    </citation>
    <scope>NUCLEOTIDE SEQUENCE [LARGE SCALE GENOMIC DNA]</scope>
    <source>
        <strain evidence="3 4">SCAWS-G2</strain>
    </source>
</reference>
<feature type="compositionally biased region" description="Low complexity" evidence="1">
    <location>
        <begin position="69"/>
        <end position="87"/>
    </location>
</feature>
<evidence type="ECO:0000256" key="1">
    <source>
        <dbReference type="SAM" id="MobiDB-lite"/>
    </source>
</evidence>
<evidence type="ECO:0000313" key="4">
    <source>
        <dbReference type="Proteomes" id="UP000290365"/>
    </source>
</evidence>
<dbReference type="InterPro" id="IPR010982">
    <property type="entry name" value="Lambda_DNA-bd_dom_sf"/>
</dbReference>
<dbReference type="GO" id="GO:0003677">
    <property type="term" value="F:DNA binding"/>
    <property type="evidence" value="ECO:0007669"/>
    <property type="project" value="InterPro"/>
</dbReference>
<organism evidence="3 4">
    <name type="scientific">Ktedonosporobacter rubrisoli</name>
    <dbReference type="NCBI Taxonomy" id="2509675"/>
    <lineage>
        <taxon>Bacteria</taxon>
        <taxon>Bacillati</taxon>
        <taxon>Chloroflexota</taxon>
        <taxon>Ktedonobacteria</taxon>
        <taxon>Ktedonobacterales</taxon>
        <taxon>Ktedonosporobacteraceae</taxon>
        <taxon>Ktedonosporobacter</taxon>
    </lineage>
</organism>
<feature type="region of interest" description="Disordered" evidence="1">
    <location>
        <begin position="67"/>
        <end position="87"/>
    </location>
</feature>
<dbReference type="Pfam" id="PF13443">
    <property type="entry name" value="HTH_26"/>
    <property type="match status" value="1"/>
</dbReference>
<dbReference type="Gene3D" id="1.10.260.40">
    <property type="entry name" value="lambda repressor-like DNA-binding domains"/>
    <property type="match status" value="1"/>
</dbReference>
<evidence type="ECO:0000313" key="3">
    <source>
        <dbReference type="EMBL" id="QBD80284.1"/>
    </source>
</evidence>
<dbReference type="OrthoDB" id="9803760at2"/>
<dbReference type="AlphaFoldDB" id="A0A4P6JXC7"/>
<sequence length="87" mass="9810">MYRLKVREIAQKRHISQRKLFIRSGVDLKTIQRLFRDPINTSVTLRSLDRLAMALEVDISELIESIDSAPEAEQPSAASGAGDELED</sequence>
<dbReference type="Proteomes" id="UP000290365">
    <property type="component" value="Chromosome"/>
</dbReference>
<proteinExistence type="predicted"/>
<dbReference type="EMBL" id="CP035758">
    <property type="protein sequence ID" value="QBD80284.1"/>
    <property type="molecule type" value="Genomic_DNA"/>
</dbReference>
<dbReference type="SMART" id="SM00530">
    <property type="entry name" value="HTH_XRE"/>
    <property type="match status" value="1"/>
</dbReference>
<dbReference type="PROSITE" id="PS50943">
    <property type="entry name" value="HTH_CROC1"/>
    <property type="match status" value="1"/>
</dbReference>
<protein>
    <submittedName>
        <fullName evidence="3">XRE family transcriptional regulator</fullName>
    </submittedName>
</protein>
<dbReference type="InterPro" id="IPR001387">
    <property type="entry name" value="Cro/C1-type_HTH"/>
</dbReference>
<keyword evidence="4" id="KW-1185">Reference proteome</keyword>
<dbReference type="RefSeq" id="WP_129891349.1">
    <property type="nucleotide sequence ID" value="NZ_CP035758.1"/>
</dbReference>
<accession>A0A4P6JXC7</accession>
<name>A0A4P6JXC7_KTERU</name>
<feature type="domain" description="HTH cro/C1-type" evidence="2">
    <location>
        <begin position="6"/>
        <end position="62"/>
    </location>
</feature>
<dbReference type="KEGG" id="kbs:EPA93_31645"/>